<dbReference type="SUPFAM" id="SSF52540">
    <property type="entry name" value="P-loop containing nucleoside triphosphate hydrolases"/>
    <property type="match status" value="1"/>
</dbReference>
<evidence type="ECO:0000259" key="10">
    <source>
        <dbReference type="PROSITE" id="PS00300"/>
    </source>
</evidence>
<keyword evidence="7" id="KW-0342">GTP-binding</keyword>
<evidence type="ECO:0000256" key="5">
    <source>
        <dbReference type="ARBA" id="ARBA00022741"/>
    </source>
</evidence>
<dbReference type="EMBL" id="AP025226">
    <property type="protein sequence ID" value="BDB97239.1"/>
    <property type="molecule type" value="Genomic_DNA"/>
</dbReference>
<keyword evidence="9" id="KW-0675">Receptor</keyword>
<organism evidence="11 12">
    <name type="scientific">Saccharolobus caldissimus</name>
    <dbReference type="NCBI Taxonomy" id="1702097"/>
    <lineage>
        <taxon>Archaea</taxon>
        <taxon>Thermoproteota</taxon>
        <taxon>Thermoprotei</taxon>
        <taxon>Sulfolobales</taxon>
        <taxon>Sulfolobaceae</taxon>
        <taxon>Saccharolobus</taxon>
    </lineage>
</organism>
<dbReference type="NCBIfam" id="TIGR00064">
    <property type="entry name" value="ftsY"/>
    <property type="match status" value="1"/>
</dbReference>
<dbReference type="InterPro" id="IPR042101">
    <property type="entry name" value="SRP54_N_sf"/>
</dbReference>
<evidence type="ECO:0000313" key="12">
    <source>
        <dbReference type="Proteomes" id="UP001319921"/>
    </source>
</evidence>
<evidence type="ECO:0000256" key="8">
    <source>
        <dbReference type="ARBA" id="ARBA00023136"/>
    </source>
</evidence>
<dbReference type="PROSITE" id="PS00300">
    <property type="entry name" value="SRP54"/>
    <property type="match status" value="1"/>
</dbReference>
<evidence type="ECO:0000256" key="9">
    <source>
        <dbReference type="ARBA" id="ARBA00023170"/>
    </source>
</evidence>
<feature type="domain" description="SRP54-type proteins GTP-binding" evidence="10">
    <location>
        <begin position="221"/>
        <end position="234"/>
    </location>
</feature>
<protein>
    <recommendedName>
        <fullName evidence="10">SRP54-type proteins GTP-binding domain-containing protein</fullName>
    </recommendedName>
</protein>
<evidence type="ECO:0000256" key="6">
    <source>
        <dbReference type="ARBA" id="ARBA00022801"/>
    </source>
</evidence>
<keyword evidence="6" id="KW-0378">Hydrolase</keyword>
<evidence type="ECO:0000256" key="1">
    <source>
        <dbReference type="ARBA" id="ARBA00004413"/>
    </source>
</evidence>
<evidence type="ECO:0000256" key="3">
    <source>
        <dbReference type="ARBA" id="ARBA00022475"/>
    </source>
</evidence>
<reference evidence="11 12" key="1">
    <citation type="journal article" date="2022" name="Microbiol. Resour. Announc.">
        <title>Complete Genome Sequence of the Hyperthermophilic and Acidophilic Archaeon Saccharolobus caldissimus Strain HS-3T.</title>
        <authorList>
            <person name="Sakai H.D."/>
            <person name="Kurosawa N."/>
        </authorList>
    </citation>
    <scope>NUCLEOTIDE SEQUENCE [LARGE SCALE GENOMIC DNA]</scope>
    <source>
        <strain evidence="11 12">JCM32116</strain>
    </source>
</reference>
<dbReference type="GO" id="GO:0006614">
    <property type="term" value="P:SRP-dependent cotranslational protein targeting to membrane"/>
    <property type="evidence" value="ECO:0007669"/>
    <property type="project" value="InterPro"/>
</dbReference>
<dbReference type="InterPro" id="IPR000897">
    <property type="entry name" value="SRP54_GTPase_dom"/>
</dbReference>
<accession>A0AAQ4CN58</accession>
<evidence type="ECO:0000313" key="11">
    <source>
        <dbReference type="EMBL" id="BDB97239.1"/>
    </source>
</evidence>
<dbReference type="PANTHER" id="PTHR43134:SF1">
    <property type="entry name" value="SIGNAL RECOGNITION PARTICLE RECEPTOR SUBUNIT ALPHA"/>
    <property type="match status" value="1"/>
</dbReference>
<evidence type="ECO:0000256" key="4">
    <source>
        <dbReference type="ARBA" id="ARBA00022490"/>
    </source>
</evidence>
<dbReference type="KEGG" id="scas:SACC_02560"/>
<dbReference type="Pfam" id="PF00448">
    <property type="entry name" value="SRP54"/>
    <property type="match status" value="1"/>
</dbReference>
<dbReference type="PANTHER" id="PTHR43134">
    <property type="entry name" value="SIGNAL RECOGNITION PARTICLE RECEPTOR SUBUNIT ALPHA"/>
    <property type="match status" value="1"/>
</dbReference>
<dbReference type="InterPro" id="IPR027417">
    <property type="entry name" value="P-loop_NTPase"/>
</dbReference>
<comment type="similarity">
    <text evidence="2">Belongs to the GTP-binding SRP family.</text>
</comment>
<dbReference type="SMART" id="SM00962">
    <property type="entry name" value="SRP54"/>
    <property type="match status" value="1"/>
</dbReference>
<dbReference type="Gene3D" id="1.20.120.140">
    <property type="entry name" value="Signal recognition particle SRP54, nucleotide-binding domain"/>
    <property type="match status" value="1"/>
</dbReference>
<gene>
    <name evidence="11" type="ORF">SACC_02560</name>
</gene>
<evidence type="ECO:0000256" key="2">
    <source>
        <dbReference type="ARBA" id="ARBA00008531"/>
    </source>
</evidence>
<proteinExistence type="inferred from homology"/>
<keyword evidence="3" id="KW-1003">Cell membrane</keyword>
<dbReference type="InterPro" id="IPR004390">
    <property type="entry name" value="SR_rcpt_FtsY"/>
</dbReference>
<dbReference type="GO" id="GO:0003924">
    <property type="term" value="F:GTPase activity"/>
    <property type="evidence" value="ECO:0007669"/>
    <property type="project" value="TreeGrafter"/>
</dbReference>
<dbReference type="SMART" id="SM00382">
    <property type="entry name" value="AAA"/>
    <property type="match status" value="1"/>
</dbReference>
<comment type="subcellular location">
    <subcellularLocation>
        <location evidence="1">Cell membrane</location>
        <topology evidence="1">Peripheral membrane protein</topology>
        <orientation evidence="1">Cytoplasmic side</orientation>
    </subcellularLocation>
</comment>
<name>A0AAQ4CN58_9CREN</name>
<keyword evidence="5" id="KW-0547">Nucleotide-binding</keyword>
<dbReference type="Proteomes" id="UP001319921">
    <property type="component" value="Chromosome"/>
</dbReference>
<keyword evidence="8" id="KW-0472">Membrane</keyword>
<sequence>MEDLKKNLIGKKVRRGEDLEEIVKNSLKKSIEEILTKNKSIDIISEIKKSQKPYIIVFFGVNGVGKTTTIAKFAYMLKKNGITSIIAASDTFRAAAQEQLAIHAKKLEIPIVKGKYGADPASVAFDAIQAAKSRGIDTVLIDTAGRMHTDADLINELKRILRIAKPNLKILILDSLGGNDTLEQAKYFENNVGFDIVILTKVDADVKGGIVLSLAYELNKPVAYLGIGQSYEDLTPFDPNWFIQRLFS</sequence>
<dbReference type="GO" id="GO:0005886">
    <property type="term" value="C:plasma membrane"/>
    <property type="evidence" value="ECO:0007669"/>
    <property type="project" value="UniProtKB-SubCell"/>
</dbReference>
<evidence type="ECO:0000256" key="7">
    <source>
        <dbReference type="ARBA" id="ARBA00023134"/>
    </source>
</evidence>
<keyword evidence="4" id="KW-0963">Cytoplasm</keyword>
<dbReference type="AlphaFoldDB" id="A0AAQ4CN58"/>
<dbReference type="FunFam" id="3.40.50.300:FF:000053">
    <property type="entry name" value="Signal recognition particle receptor FtsY"/>
    <property type="match status" value="1"/>
</dbReference>
<dbReference type="GO" id="GO:0005525">
    <property type="term" value="F:GTP binding"/>
    <property type="evidence" value="ECO:0007669"/>
    <property type="project" value="UniProtKB-KW"/>
</dbReference>
<dbReference type="InterPro" id="IPR003593">
    <property type="entry name" value="AAA+_ATPase"/>
</dbReference>
<dbReference type="Gene3D" id="3.40.50.300">
    <property type="entry name" value="P-loop containing nucleotide triphosphate hydrolases"/>
    <property type="match status" value="1"/>
</dbReference>
<dbReference type="GO" id="GO:0005047">
    <property type="term" value="F:signal recognition particle binding"/>
    <property type="evidence" value="ECO:0007669"/>
    <property type="project" value="TreeGrafter"/>
</dbReference>
<keyword evidence="12" id="KW-1185">Reference proteome</keyword>